<dbReference type="InterPro" id="IPR035979">
    <property type="entry name" value="RBD_domain_sf"/>
</dbReference>
<keyword evidence="2" id="KW-1185">Reference proteome</keyword>
<dbReference type="SUPFAM" id="SSF54928">
    <property type="entry name" value="RNA-binding domain, RBD"/>
    <property type="match status" value="1"/>
</dbReference>
<sequence length="440" mass="49930">MVVSSGKPQVIIPARSSLPELTTLTQHTSSSTGGLSVTVKKKIMAQNQKFTLEQELAIAKKTALTSNLVSEQVLASDLLKKRTIRSKMSLIAQLKRGSHDVDQTPDTTVTQQSNGQLEIINIPDNNDNFVLITKNFTAYTEASNFPTHIPRAERAHEATKLLKDYLGFEYIAPSNHTIIDDNNKKKIIKVIKAIFSNEDGYNKLLQNNFHFKIMKEGNNGELKEFTTSFKFKLAFVDKPCKIEEQITNEKDHTIQVFDLPLYMEKATIRCSLCLLGEIKRIEIKAVGIKEYVRVMPISLSEEQREIRKLHSLRLSGLPFGTTAINLKPIIEETNAMTCFIPRNPFNYKPMTYAYLSFKNAEDRDITIKKKFTIRQGKTDKGLFILDPATQHNICNNCGNPNHIRAGCNIPIRQSRKNNSVKNAWKEKFKSMAQNMKKSYA</sequence>
<dbReference type="Proteomes" id="UP000247702">
    <property type="component" value="Unassembled WGS sequence"/>
</dbReference>
<organism evidence="1 2">
    <name type="scientific">Rhizophagus clarus</name>
    <dbReference type="NCBI Taxonomy" id="94130"/>
    <lineage>
        <taxon>Eukaryota</taxon>
        <taxon>Fungi</taxon>
        <taxon>Fungi incertae sedis</taxon>
        <taxon>Mucoromycota</taxon>
        <taxon>Glomeromycotina</taxon>
        <taxon>Glomeromycetes</taxon>
        <taxon>Glomerales</taxon>
        <taxon>Glomeraceae</taxon>
        <taxon>Rhizophagus</taxon>
    </lineage>
</organism>
<comment type="caution">
    <text evidence="1">The sequence shown here is derived from an EMBL/GenBank/DDBJ whole genome shotgun (WGS) entry which is preliminary data.</text>
</comment>
<reference evidence="1 2" key="1">
    <citation type="submission" date="2017-11" db="EMBL/GenBank/DDBJ databases">
        <title>The genome of Rhizophagus clarus HR1 reveals common genetic basis of auxotrophy among arbuscular mycorrhizal fungi.</title>
        <authorList>
            <person name="Kobayashi Y."/>
        </authorList>
    </citation>
    <scope>NUCLEOTIDE SEQUENCE [LARGE SCALE GENOMIC DNA]</scope>
    <source>
        <strain evidence="1 2">HR1</strain>
    </source>
</reference>
<accession>A0A2Z6QEU6</accession>
<dbReference type="EMBL" id="BEXD01000592">
    <property type="protein sequence ID" value="GBB88733.1"/>
    <property type="molecule type" value="Genomic_DNA"/>
</dbReference>
<gene>
    <name evidence="1" type="ORF">RclHR1_15300006</name>
</gene>
<evidence type="ECO:0008006" key="3">
    <source>
        <dbReference type="Google" id="ProtNLM"/>
    </source>
</evidence>
<evidence type="ECO:0000313" key="1">
    <source>
        <dbReference type="EMBL" id="GBB88733.1"/>
    </source>
</evidence>
<dbReference type="GO" id="GO:0003676">
    <property type="term" value="F:nucleic acid binding"/>
    <property type="evidence" value="ECO:0007669"/>
    <property type="project" value="InterPro"/>
</dbReference>
<proteinExistence type="predicted"/>
<dbReference type="STRING" id="94130.A0A2Z6QEU6"/>
<evidence type="ECO:0000313" key="2">
    <source>
        <dbReference type="Proteomes" id="UP000247702"/>
    </source>
</evidence>
<dbReference type="AlphaFoldDB" id="A0A2Z6QEU6"/>
<protein>
    <recommendedName>
        <fullName evidence="3">CCHC-type domain-containing protein</fullName>
    </recommendedName>
</protein>
<name>A0A2Z6QEU6_9GLOM</name>